<protein>
    <submittedName>
        <fullName evidence="1">Uncharacterized protein</fullName>
    </submittedName>
</protein>
<organism evidence="1 2">
    <name type="scientific">Pyropia yezoensis</name>
    <name type="common">Susabi-nori</name>
    <name type="synonym">Porphyra yezoensis</name>
    <dbReference type="NCBI Taxonomy" id="2788"/>
    <lineage>
        <taxon>Eukaryota</taxon>
        <taxon>Rhodophyta</taxon>
        <taxon>Bangiophyceae</taxon>
        <taxon>Bangiales</taxon>
        <taxon>Bangiaceae</taxon>
        <taxon>Pyropia</taxon>
    </lineage>
</organism>
<keyword evidence="2" id="KW-1185">Reference proteome</keyword>
<sequence>MGALWSGVGLEAALLRYKTVVLPMYAAHLAAPGVISLTGTPESAAAADGLVAAATAAASRKADTATAVVAERGRRESAEERASREEPAAAAAAAARYVRFLGLAAGAGGRLPFLVPTPDMDLVWHAHLMATAAYGRDTTALLGHVYVHTVDDDGTPGGRLDDGRAATAAALREKCGGLSRQWLDILALDRLDFDRLTLLLSVPDAGISRTSCQDNQHDLPG</sequence>
<reference evidence="1" key="1">
    <citation type="submission" date="2019-11" db="EMBL/GenBank/DDBJ databases">
        <title>Nori genome reveals adaptations in red seaweeds to the harsh intertidal environment.</title>
        <authorList>
            <person name="Wang D."/>
            <person name="Mao Y."/>
        </authorList>
    </citation>
    <scope>NUCLEOTIDE SEQUENCE</scope>
    <source>
        <tissue evidence="1">Gametophyte</tissue>
    </source>
</reference>
<dbReference type="Proteomes" id="UP000798662">
    <property type="component" value="Chromosome 1"/>
</dbReference>
<accession>A0ACC3BRJ5</accession>
<proteinExistence type="predicted"/>
<evidence type="ECO:0000313" key="2">
    <source>
        <dbReference type="Proteomes" id="UP000798662"/>
    </source>
</evidence>
<evidence type="ECO:0000313" key="1">
    <source>
        <dbReference type="EMBL" id="KAK1860537.1"/>
    </source>
</evidence>
<name>A0ACC3BRJ5_PYRYE</name>
<gene>
    <name evidence="1" type="ORF">I4F81_003126</name>
</gene>
<dbReference type="EMBL" id="CM020618">
    <property type="protein sequence ID" value="KAK1860537.1"/>
    <property type="molecule type" value="Genomic_DNA"/>
</dbReference>
<comment type="caution">
    <text evidence="1">The sequence shown here is derived from an EMBL/GenBank/DDBJ whole genome shotgun (WGS) entry which is preliminary data.</text>
</comment>